<dbReference type="Pfam" id="PF05199">
    <property type="entry name" value="GMC_oxred_C"/>
    <property type="match status" value="1"/>
</dbReference>
<accession>A0A0V7ZN28</accession>
<dbReference type="InterPro" id="IPR036188">
    <property type="entry name" value="FAD/NAD-bd_sf"/>
</dbReference>
<evidence type="ECO:0000259" key="6">
    <source>
        <dbReference type="Pfam" id="PF00732"/>
    </source>
</evidence>
<dbReference type="OrthoDB" id="9798604at2"/>
<feature type="domain" description="Glucose-methanol-choline oxidoreductase N-terminal" evidence="6">
    <location>
        <begin position="308"/>
        <end position="383"/>
    </location>
</feature>
<gene>
    <name evidence="8" type="ORF">BC008_24350</name>
</gene>
<dbReference type="PANTHER" id="PTHR42784:SF1">
    <property type="entry name" value="PYRANOSE 2-OXIDASE"/>
    <property type="match status" value="1"/>
</dbReference>
<evidence type="ECO:0000313" key="8">
    <source>
        <dbReference type="EMBL" id="KST66112.1"/>
    </source>
</evidence>
<keyword evidence="5" id="KW-0560">Oxidoreductase</keyword>
<dbReference type="Pfam" id="PF00732">
    <property type="entry name" value="GMC_oxred_N"/>
    <property type="match status" value="1"/>
</dbReference>
<dbReference type="Proteomes" id="UP000053372">
    <property type="component" value="Unassembled WGS sequence"/>
</dbReference>
<evidence type="ECO:0000256" key="3">
    <source>
        <dbReference type="ARBA" id="ARBA00022630"/>
    </source>
</evidence>
<dbReference type="Gene3D" id="3.50.50.60">
    <property type="entry name" value="FAD/NAD(P)-binding domain"/>
    <property type="match status" value="2"/>
</dbReference>
<dbReference type="InterPro" id="IPR000172">
    <property type="entry name" value="GMC_OxRdtase_N"/>
</dbReference>
<sequence length="596" mass="66749">MFTIRFNTIDFRPDLKISLRTDATGWDNNIAGKYIDDGWQFELSHADFAHGFNFKFILENVYWMFGDNLFLQPAQGDVYSYAAPAIQFPPMQEVRVENSSVQQMFFQPNLDEEKLYDVIVVGSGMGGGILADQLSDLDLDVLLLEAGSYLFPTHIANLPRQHQIGQFDKHVWGLWDEFQIPNYINAPESNYNGAQGFNLGGRSIFWGGLIPRMQNYEMESWPQEIKWYLEDSGYQRAEDLMNRSPQPPSPYHQLVKREIRNFLPDYNHFDAPIAVQYNNGNLGTIPVGMFSTADLLMESRLTNSPKGNQNLTVNLNHAVVKLEKTEGRISGVTAYDLIANKHRTYKGKVVVLCAGTVESAKLALLSELDNASEKIGVGITDHPIFFTHFAIPLESPYYTALDSSKLLSQHKNANDNSEEHSYNMVLELGSDLNQGRYVDDDLLAEHVTMLGNSMLCEIVFLLNAPLLETNNITQDGASVVKPVVQMEPNEVSPELWNEINDLKNNIINWLGGIPLANESLDLKRSDLGGVAHEVGTLRLGEDPTTSVVDPNLKFHAYENLYACDLSVFPTSPAANPSLTLAALAIRLADRLKKEIA</sequence>
<reference evidence="8 9" key="1">
    <citation type="journal article" date="2015" name="Genome Announc.">
        <title>Draft Genome of the Euendolithic (true boring) Cyanobacterium Mastigocoleus testarum strain BC008.</title>
        <authorList>
            <person name="Guida B.S."/>
            <person name="Garcia-Pichel F."/>
        </authorList>
    </citation>
    <scope>NUCLEOTIDE SEQUENCE [LARGE SCALE GENOMIC DNA]</scope>
    <source>
        <strain evidence="8 9">BC008</strain>
    </source>
</reference>
<evidence type="ECO:0000313" key="9">
    <source>
        <dbReference type="Proteomes" id="UP000053372"/>
    </source>
</evidence>
<comment type="similarity">
    <text evidence="2">Belongs to the GMC oxidoreductase family.</text>
</comment>
<organism evidence="8 9">
    <name type="scientific">Mastigocoleus testarum BC008</name>
    <dbReference type="NCBI Taxonomy" id="371196"/>
    <lineage>
        <taxon>Bacteria</taxon>
        <taxon>Bacillati</taxon>
        <taxon>Cyanobacteriota</taxon>
        <taxon>Cyanophyceae</taxon>
        <taxon>Nostocales</taxon>
        <taxon>Hapalosiphonaceae</taxon>
        <taxon>Mastigocoleus</taxon>
    </lineage>
</organism>
<dbReference type="GO" id="GO:0016614">
    <property type="term" value="F:oxidoreductase activity, acting on CH-OH group of donors"/>
    <property type="evidence" value="ECO:0007669"/>
    <property type="project" value="InterPro"/>
</dbReference>
<proteinExistence type="inferred from homology"/>
<keyword evidence="9" id="KW-1185">Reference proteome</keyword>
<feature type="domain" description="Glucose-methanol-choline oxidoreductase C-terminal" evidence="7">
    <location>
        <begin position="524"/>
        <end position="584"/>
    </location>
</feature>
<evidence type="ECO:0000256" key="5">
    <source>
        <dbReference type="ARBA" id="ARBA00023002"/>
    </source>
</evidence>
<dbReference type="RefSeq" id="WP_058183842.1">
    <property type="nucleotide sequence ID" value="NZ_LMTZ01000099.1"/>
</dbReference>
<evidence type="ECO:0008006" key="10">
    <source>
        <dbReference type="Google" id="ProtNLM"/>
    </source>
</evidence>
<name>A0A0V7ZN28_9CYAN</name>
<dbReference type="GO" id="GO:0050660">
    <property type="term" value="F:flavin adenine dinucleotide binding"/>
    <property type="evidence" value="ECO:0007669"/>
    <property type="project" value="InterPro"/>
</dbReference>
<dbReference type="SUPFAM" id="SSF51905">
    <property type="entry name" value="FAD/NAD(P)-binding domain"/>
    <property type="match status" value="1"/>
</dbReference>
<evidence type="ECO:0000256" key="1">
    <source>
        <dbReference type="ARBA" id="ARBA00001974"/>
    </source>
</evidence>
<dbReference type="InterPro" id="IPR007867">
    <property type="entry name" value="GMC_OxRtase_C"/>
</dbReference>
<evidence type="ECO:0000259" key="7">
    <source>
        <dbReference type="Pfam" id="PF05199"/>
    </source>
</evidence>
<dbReference type="InterPro" id="IPR051473">
    <property type="entry name" value="P2Ox-like"/>
</dbReference>
<comment type="caution">
    <text evidence="8">The sequence shown here is derived from an EMBL/GenBank/DDBJ whole genome shotgun (WGS) entry which is preliminary data.</text>
</comment>
<keyword evidence="4" id="KW-0274">FAD</keyword>
<protein>
    <recommendedName>
        <fullName evidence="10">Glucose-methanol-choline oxidoreductase C-terminal domain-containing protein</fullName>
    </recommendedName>
</protein>
<evidence type="ECO:0000256" key="2">
    <source>
        <dbReference type="ARBA" id="ARBA00010790"/>
    </source>
</evidence>
<dbReference type="PANTHER" id="PTHR42784">
    <property type="entry name" value="PYRANOSE 2-OXIDASE"/>
    <property type="match status" value="1"/>
</dbReference>
<evidence type="ECO:0000256" key="4">
    <source>
        <dbReference type="ARBA" id="ARBA00022827"/>
    </source>
</evidence>
<keyword evidence="3" id="KW-0285">Flavoprotein</keyword>
<comment type="cofactor">
    <cofactor evidence="1">
        <name>FAD</name>
        <dbReference type="ChEBI" id="CHEBI:57692"/>
    </cofactor>
</comment>
<dbReference type="EMBL" id="LMTZ01000099">
    <property type="protein sequence ID" value="KST66112.1"/>
    <property type="molecule type" value="Genomic_DNA"/>
</dbReference>
<dbReference type="AlphaFoldDB" id="A0A0V7ZN28"/>